<feature type="signal peptide" evidence="2">
    <location>
        <begin position="1"/>
        <end position="18"/>
    </location>
</feature>
<feature type="chain" id="PRO_5039120373" description="DUF4878 domain-containing protein" evidence="2">
    <location>
        <begin position="19"/>
        <end position="217"/>
    </location>
</feature>
<proteinExistence type="predicted"/>
<protein>
    <recommendedName>
        <fullName evidence="5">DUF4878 domain-containing protein</fullName>
    </recommendedName>
</protein>
<reference evidence="4" key="1">
    <citation type="submission" date="2017-08" db="EMBL/GenBank/DDBJ databases">
        <authorList>
            <person name="Varghese N."/>
            <person name="Submissions S."/>
        </authorList>
    </citation>
    <scope>NUCLEOTIDE SEQUENCE [LARGE SCALE GENOMIC DNA]</scope>
    <source>
        <strain evidence="4">USBA17B2</strain>
    </source>
</reference>
<organism evidence="3 4">
    <name type="scientific">Ornithinimicrobium cerasi</name>
    <dbReference type="NCBI Taxonomy" id="2248773"/>
    <lineage>
        <taxon>Bacteria</taxon>
        <taxon>Bacillati</taxon>
        <taxon>Actinomycetota</taxon>
        <taxon>Actinomycetes</taxon>
        <taxon>Micrococcales</taxon>
        <taxon>Ornithinimicrobiaceae</taxon>
        <taxon>Ornithinimicrobium</taxon>
    </lineage>
</organism>
<evidence type="ECO:0000313" key="3">
    <source>
        <dbReference type="EMBL" id="SOC56390.1"/>
    </source>
</evidence>
<dbReference type="RefSeq" id="WP_097188498.1">
    <property type="nucleotide sequence ID" value="NZ_OBQK01000007.1"/>
</dbReference>
<feature type="region of interest" description="Disordered" evidence="1">
    <location>
        <begin position="31"/>
        <end position="89"/>
    </location>
</feature>
<evidence type="ECO:0000256" key="2">
    <source>
        <dbReference type="SAM" id="SignalP"/>
    </source>
</evidence>
<gene>
    <name evidence="3" type="ORF">SAMN05421879_107159</name>
</gene>
<name>A0A285VQP4_9MICO</name>
<feature type="compositionally biased region" description="Low complexity" evidence="1">
    <location>
        <begin position="31"/>
        <end position="82"/>
    </location>
</feature>
<dbReference type="AlphaFoldDB" id="A0A285VQP4"/>
<sequence>MRRALAATLAVPVLLLTACDDGGEVVEAPTATATSDADAATGTAEPAAPPDDAAATSDTAATTEAAAPPADDAAVTSTAPGDVEGGADGQAAADVAKEFFVASVLAEPEACDLLISFTDPETPMVEVETDLEQCRQILPAAMSADVEAQGLDSEEQIAILEAMQITGAEVDGDTATVDKDNLSELFQDALGEEVITLTRIDGTWYVDLDRSFQPAER</sequence>
<evidence type="ECO:0000256" key="1">
    <source>
        <dbReference type="SAM" id="MobiDB-lite"/>
    </source>
</evidence>
<keyword evidence="2" id="KW-0732">Signal</keyword>
<evidence type="ECO:0000313" key="4">
    <source>
        <dbReference type="Proteomes" id="UP000219688"/>
    </source>
</evidence>
<dbReference type="PROSITE" id="PS51257">
    <property type="entry name" value="PROKAR_LIPOPROTEIN"/>
    <property type="match status" value="1"/>
</dbReference>
<keyword evidence="4" id="KW-1185">Reference proteome</keyword>
<evidence type="ECO:0008006" key="5">
    <source>
        <dbReference type="Google" id="ProtNLM"/>
    </source>
</evidence>
<dbReference type="Proteomes" id="UP000219688">
    <property type="component" value="Unassembled WGS sequence"/>
</dbReference>
<accession>A0A285VQP4</accession>
<dbReference type="EMBL" id="OBQK01000007">
    <property type="protein sequence ID" value="SOC56390.1"/>
    <property type="molecule type" value="Genomic_DNA"/>
</dbReference>